<dbReference type="PANTHER" id="PTHR10281:SF72">
    <property type="entry name" value="NEUDESIN"/>
    <property type="match status" value="1"/>
</dbReference>
<comment type="similarity">
    <text evidence="6">Belongs to the cytochrome b5 family. MAPR subfamily.</text>
</comment>
<proteinExistence type="inferred from homology"/>
<sequence>MAEKINFVLVVLAVLLGFVSSDGPTDPPDPAVEFLETQGDKPFRVFTKEDIARYSGEDESQPIYMAVKGVVFDVTSGKDFYGKAGGYNALAGKDCTRAVAKWSLEPEDLNSDISDLTEDQLKSLDEVYKGVYLAKYPVVGYMSYRVLGKPHDEL</sequence>
<dbReference type="SMART" id="SM01117">
    <property type="entry name" value="Cyt-b5"/>
    <property type="match status" value="1"/>
</dbReference>
<evidence type="ECO:0000256" key="1">
    <source>
        <dbReference type="ARBA" id="ARBA00004240"/>
    </source>
</evidence>
<keyword evidence="4" id="KW-0256">Endoplasmic reticulum</keyword>
<evidence type="ECO:0000256" key="4">
    <source>
        <dbReference type="ARBA" id="ARBA00022824"/>
    </source>
</evidence>
<dbReference type="InterPro" id="IPR001199">
    <property type="entry name" value="Cyt_B5-like_heme/steroid-bd"/>
</dbReference>
<keyword evidence="2" id="KW-0349">Heme</keyword>
<dbReference type="InterPro" id="IPR050577">
    <property type="entry name" value="MAPR/NEUFC/NENF-like"/>
</dbReference>
<dbReference type="GO" id="GO:0005783">
    <property type="term" value="C:endoplasmic reticulum"/>
    <property type="evidence" value="ECO:0007669"/>
    <property type="project" value="UniProtKB-SubCell"/>
</dbReference>
<dbReference type="GeneID" id="109483810"/>
<comment type="subcellular location">
    <subcellularLocation>
        <location evidence="1">Endoplasmic reticulum</location>
    </subcellularLocation>
</comment>
<gene>
    <name evidence="10" type="primary">LOC109483810</name>
</gene>
<dbReference type="SUPFAM" id="SSF55856">
    <property type="entry name" value="Cytochrome b5-like heme/steroid binding domain"/>
    <property type="match status" value="1"/>
</dbReference>
<feature type="chain" id="PRO_5028282655" evidence="7">
    <location>
        <begin position="22"/>
        <end position="154"/>
    </location>
</feature>
<dbReference type="OrthoDB" id="547796at2759"/>
<evidence type="ECO:0000313" key="9">
    <source>
        <dbReference type="Proteomes" id="UP000515135"/>
    </source>
</evidence>
<dbReference type="KEGG" id="bbel:109483810"/>
<dbReference type="PANTHER" id="PTHR10281">
    <property type="entry name" value="MEMBRANE-ASSOCIATED PROGESTERONE RECEPTOR COMPONENT-RELATED"/>
    <property type="match status" value="1"/>
</dbReference>
<reference evidence="10" key="1">
    <citation type="submission" date="2025-08" db="UniProtKB">
        <authorList>
            <consortium name="RefSeq"/>
        </authorList>
    </citation>
    <scope>IDENTIFICATION</scope>
    <source>
        <tissue evidence="10">Gonad</tissue>
    </source>
</reference>
<evidence type="ECO:0000256" key="2">
    <source>
        <dbReference type="ARBA" id="ARBA00022617"/>
    </source>
</evidence>
<dbReference type="InterPro" id="IPR036400">
    <property type="entry name" value="Cyt_B5-like_heme/steroid_sf"/>
</dbReference>
<keyword evidence="9" id="KW-1185">Reference proteome</keyword>
<evidence type="ECO:0000256" key="6">
    <source>
        <dbReference type="ARBA" id="ARBA00038357"/>
    </source>
</evidence>
<keyword evidence="5" id="KW-0408">Iron</keyword>
<accession>A0A6P5AKE9</accession>
<feature type="signal peptide" evidence="7">
    <location>
        <begin position="1"/>
        <end position="21"/>
    </location>
</feature>
<evidence type="ECO:0000256" key="7">
    <source>
        <dbReference type="SAM" id="SignalP"/>
    </source>
</evidence>
<dbReference type="RefSeq" id="XP_019642501.1">
    <property type="nucleotide sequence ID" value="XM_019786942.1"/>
</dbReference>
<dbReference type="AlphaFoldDB" id="A0A6P5AKE9"/>
<dbReference type="Pfam" id="PF00173">
    <property type="entry name" value="Cyt-b5"/>
    <property type="match status" value="1"/>
</dbReference>
<name>A0A6P5AKE9_BRABE</name>
<evidence type="ECO:0000256" key="3">
    <source>
        <dbReference type="ARBA" id="ARBA00022723"/>
    </source>
</evidence>
<evidence type="ECO:0000313" key="10">
    <source>
        <dbReference type="RefSeq" id="XP_019642501.1"/>
    </source>
</evidence>
<dbReference type="Proteomes" id="UP000515135">
    <property type="component" value="Unplaced"/>
</dbReference>
<protein>
    <submittedName>
        <fullName evidence="10">Neudesin-like</fullName>
    </submittedName>
</protein>
<keyword evidence="7" id="KW-0732">Signal</keyword>
<organism evidence="9 10">
    <name type="scientific">Branchiostoma belcheri</name>
    <name type="common">Amphioxus</name>
    <dbReference type="NCBI Taxonomy" id="7741"/>
    <lineage>
        <taxon>Eukaryota</taxon>
        <taxon>Metazoa</taxon>
        <taxon>Chordata</taxon>
        <taxon>Cephalochordata</taxon>
        <taxon>Leptocardii</taxon>
        <taxon>Amphioxiformes</taxon>
        <taxon>Branchiostomatidae</taxon>
        <taxon>Branchiostoma</taxon>
    </lineage>
</organism>
<dbReference type="Gene3D" id="3.10.120.10">
    <property type="entry name" value="Cytochrome b5-like heme/steroid binding domain"/>
    <property type="match status" value="1"/>
</dbReference>
<keyword evidence="3" id="KW-0479">Metal-binding</keyword>
<evidence type="ECO:0000256" key="5">
    <source>
        <dbReference type="ARBA" id="ARBA00023004"/>
    </source>
</evidence>
<feature type="domain" description="Cytochrome b5 heme-binding" evidence="8">
    <location>
        <begin position="46"/>
        <end position="143"/>
    </location>
</feature>
<evidence type="ECO:0000259" key="8">
    <source>
        <dbReference type="SMART" id="SM01117"/>
    </source>
</evidence>
<dbReference type="GO" id="GO:0016020">
    <property type="term" value="C:membrane"/>
    <property type="evidence" value="ECO:0007669"/>
    <property type="project" value="TreeGrafter"/>
</dbReference>
<dbReference type="GO" id="GO:0046872">
    <property type="term" value="F:metal ion binding"/>
    <property type="evidence" value="ECO:0007669"/>
    <property type="project" value="UniProtKB-KW"/>
</dbReference>